<protein>
    <submittedName>
        <fullName evidence="1">Uncharacterized protein</fullName>
    </submittedName>
</protein>
<sequence length="164" mass="19001">MDLTIIFGDGSKEKRLCLHNAIPDSSRPLSSSDTLPVHSVLKQEKLTLIIQRQTDPAKYFDTYKWSEGKGNKRQICQLKEHEKRDLTRLANMIEKSRCALNDIQDEPSLFRNESPLSLQQLNQLIEDKSGDSTKGYIARLVILSVISDIDEKYRDVYRYRKENN</sequence>
<proteinExistence type="predicted"/>
<organism evidence="1 2">
    <name type="scientific">Trichoglossum hirsutum</name>
    <dbReference type="NCBI Taxonomy" id="265104"/>
    <lineage>
        <taxon>Eukaryota</taxon>
        <taxon>Fungi</taxon>
        <taxon>Dikarya</taxon>
        <taxon>Ascomycota</taxon>
        <taxon>Pezizomycotina</taxon>
        <taxon>Geoglossomycetes</taxon>
        <taxon>Geoglossales</taxon>
        <taxon>Geoglossaceae</taxon>
        <taxon>Trichoglossum</taxon>
    </lineage>
</organism>
<reference evidence="1" key="1">
    <citation type="submission" date="2021-03" db="EMBL/GenBank/DDBJ databases">
        <title>Comparative genomics and phylogenomic investigation of the class Geoglossomycetes provide insights into ecological specialization and systematics.</title>
        <authorList>
            <person name="Melie T."/>
            <person name="Pirro S."/>
            <person name="Miller A.N."/>
            <person name="Quandt A."/>
        </authorList>
    </citation>
    <scope>NUCLEOTIDE SEQUENCE</scope>
    <source>
        <strain evidence="1">CAQ_001_2017</strain>
    </source>
</reference>
<comment type="caution">
    <text evidence="1">The sequence shown here is derived from an EMBL/GenBank/DDBJ whole genome shotgun (WGS) entry which is preliminary data.</text>
</comment>
<evidence type="ECO:0000313" key="2">
    <source>
        <dbReference type="Proteomes" id="UP000750711"/>
    </source>
</evidence>
<evidence type="ECO:0000313" key="1">
    <source>
        <dbReference type="EMBL" id="KAH0559991.1"/>
    </source>
</evidence>
<accession>A0A9P8RQK8</accession>
<gene>
    <name evidence="1" type="ORF">GP486_003493</name>
</gene>
<dbReference type="EMBL" id="JAGHQM010000474">
    <property type="protein sequence ID" value="KAH0559991.1"/>
    <property type="molecule type" value="Genomic_DNA"/>
</dbReference>
<dbReference type="AlphaFoldDB" id="A0A9P8RQK8"/>
<dbReference type="Proteomes" id="UP000750711">
    <property type="component" value="Unassembled WGS sequence"/>
</dbReference>
<name>A0A9P8RQK8_9PEZI</name>
<keyword evidence="2" id="KW-1185">Reference proteome</keyword>